<dbReference type="InterPro" id="IPR014757">
    <property type="entry name" value="Tscrpt_reg_IclR_C"/>
</dbReference>
<sequence length="252" mass="28855">MNQSVIKALQLLEYFKEYPELTLAEIAELDNMPKPTAYRLISSLEASGFLVKTKHTNHDVKYHLGLKLLELGSYVADQLDYRRVALPHMKELSEQLNEAVHLAVLDGEEAIYVEKIESKKHIRLYSKVGGRTPLYTGSGPKLLFAYLNPEVIEEILERIDLKKVTENTITDKKVLAKELEKIRLQGYSQSKAEFYPDTAGFSFPIMNHHGQVIAALVVSIPIIKFDEDTEKFIIEKMRETSEKISRDLGYRE</sequence>
<dbReference type="PROSITE" id="PS51078">
    <property type="entry name" value="ICLR_ED"/>
    <property type="match status" value="1"/>
</dbReference>
<evidence type="ECO:0000259" key="5">
    <source>
        <dbReference type="PROSITE" id="PS51078"/>
    </source>
</evidence>
<evidence type="ECO:0000313" key="6">
    <source>
        <dbReference type="EMBL" id="RAZ81137.1"/>
    </source>
</evidence>
<dbReference type="Proteomes" id="UP000251002">
    <property type="component" value="Unassembled WGS sequence"/>
</dbReference>
<dbReference type="SMART" id="SM00346">
    <property type="entry name" value="HTH_ICLR"/>
    <property type="match status" value="1"/>
</dbReference>
<dbReference type="InterPro" id="IPR036390">
    <property type="entry name" value="WH_DNA-bd_sf"/>
</dbReference>
<dbReference type="Gene3D" id="1.10.10.10">
    <property type="entry name" value="Winged helix-like DNA-binding domain superfamily/Winged helix DNA-binding domain"/>
    <property type="match status" value="1"/>
</dbReference>
<feature type="domain" description="HTH iclR-type" evidence="4">
    <location>
        <begin position="2"/>
        <end position="66"/>
    </location>
</feature>
<keyword evidence="3" id="KW-0804">Transcription</keyword>
<keyword evidence="7" id="KW-1185">Reference proteome</keyword>
<dbReference type="InterPro" id="IPR050707">
    <property type="entry name" value="HTH_MetabolicPath_Reg"/>
</dbReference>
<dbReference type="GO" id="GO:0003700">
    <property type="term" value="F:DNA-binding transcription factor activity"/>
    <property type="evidence" value="ECO:0007669"/>
    <property type="project" value="TreeGrafter"/>
</dbReference>
<dbReference type="InterPro" id="IPR005471">
    <property type="entry name" value="Tscrpt_reg_IclR_N"/>
</dbReference>
<keyword evidence="1" id="KW-0805">Transcription regulation</keyword>
<dbReference type="Pfam" id="PF09339">
    <property type="entry name" value="HTH_IclR"/>
    <property type="match status" value="1"/>
</dbReference>
<keyword evidence="2" id="KW-0238">DNA-binding</keyword>
<dbReference type="PROSITE" id="PS51077">
    <property type="entry name" value="HTH_ICLR"/>
    <property type="match status" value="1"/>
</dbReference>
<evidence type="ECO:0000313" key="7">
    <source>
        <dbReference type="Proteomes" id="UP000251002"/>
    </source>
</evidence>
<comment type="caution">
    <text evidence="6">The sequence shown here is derived from an EMBL/GenBank/DDBJ whole genome shotgun (WGS) entry which is preliminary data.</text>
</comment>
<dbReference type="InterPro" id="IPR029016">
    <property type="entry name" value="GAF-like_dom_sf"/>
</dbReference>
<feature type="domain" description="IclR-ED" evidence="5">
    <location>
        <begin position="67"/>
        <end position="250"/>
    </location>
</feature>
<dbReference type="EMBL" id="QLZR01000001">
    <property type="protein sequence ID" value="RAZ81137.1"/>
    <property type="molecule type" value="Genomic_DNA"/>
</dbReference>
<dbReference type="AlphaFoldDB" id="A0A365L7B9"/>
<evidence type="ECO:0000256" key="3">
    <source>
        <dbReference type="ARBA" id="ARBA00023163"/>
    </source>
</evidence>
<accession>A0A365L7B9</accession>
<dbReference type="Gene3D" id="3.30.450.40">
    <property type="match status" value="1"/>
</dbReference>
<proteinExistence type="predicted"/>
<evidence type="ECO:0000256" key="2">
    <source>
        <dbReference type="ARBA" id="ARBA00023125"/>
    </source>
</evidence>
<name>A0A365L7B9_9BACL</name>
<dbReference type="SUPFAM" id="SSF46785">
    <property type="entry name" value="Winged helix' DNA-binding domain"/>
    <property type="match status" value="1"/>
</dbReference>
<dbReference type="PANTHER" id="PTHR30136">
    <property type="entry name" value="HELIX-TURN-HELIX TRANSCRIPTIONAL REGULATOR, ICLR FAMILY"/>
    <property type="match status" value="1"/>
</dbReference>
<reference evidence="6 7" key="1">
    <citation type="submission" date="2018-06" db="EMBL/GenBank/DDBJ databases">
        <title>The draft genome sequences of strains SCU63 and S1.</title>
        <authorList>
            <person name="Gan L."/>
        </authorList>
    </citation>
    <scope>NUCLEOTIDE SEQUENCE [LARGE SCALE GENOMIC DNA]</scope>
    <source>
        <strain evidence="6 7">SCU63</strain>
    </source>
</reference>
<dbReference type="GO" id="GO:0003677">
    <property type="term" value="F:DNA binding"/>
    <property type="evidence" value="ECO:0007669"/>
    <property type="project" value="UniProtKB-KW"/>
</dbReference>
<evidence type="ECO:0000256" key="1">
    <source>
        <dbReference type="ARBA" id="ARBA00023015"/>
    </source>
</evidence>
<organism evidence="6 7">
    <name type="scientific">Planococcus halotolerans</name>
    <dbReference type="NCBI Taxonomy" id="2233542"/>
    <lineage>
        <taxon>Bacteria</taxon>
        <taxon>Bacillati</taxon>
        <taxon>Bacillota</taxon>
        <taxon>Bacilli</taxon>
        <taxon>Bacillales</taxon>
        <taxon>Caryophanaceae</taxon>
        <taxon>Planococcus</taxon>
    </lineage>
</organism>
<dbReference type="GO" id="GO:0045892">
    <property type="term" value="P:negative regulation of DNA-templated transcription"/>
    <property type="evidence" value="ECO:0007669"/>
    <property type="project" value="TreeGrafter"/>
</dbReference>
<dbReference type="RefSeq" id="WP_112221560.1">
    <property type="nucleotide sequence ID" value="NZ_CP196859.1"/>
</dbReference>
<dbReference type="InterPro" id="IPR036388">
    <property type="entry name" value="WH-like_DNA-bd_sf"/>
</dbReference>
<evidence type="ECO:0000259" key="4">
    <source>
        <dbReference type="PROSITE" id="PS51077"/>
    </source>
</evidence>
<dbReference type="SUPFAM" id="SSF55781">
    <property type="entry name" value="GAF domain-like"/>
    <property type="match status" value="1"/>
</dbReference>
<protein>
    <submittedName>
        <fullName evidence="6">IclR family transcriptional regulator</fullName>
    </submittedName>
</protein>
<gene>
    <name evidence="6" type="ORF">DP120_02300</name>
</gene>
<dbReference type="Pfam" id="PF01614">
    <property type="entry name" value="IclR_C"/>
    <property type="match status" value="1"/>
</dbReference>
<dbReference type="PANTHER" id="PTHR30136:SF24">
    <property type="entry name" value="HTH-TYPE TRANSCRIPTIONAL REPRESSOR ALLR"/>
    <property type="match status" value="1"/>
</dbReference>